<name>A0A6P7XN92_9AMPH</name>
<accession>A0A6P7XN92</accession>
<protein>
    <submittedName>
        <fullName evidence="5">Cysteine-rich venom protein-like</fullName>
    </submittedName>
</protein>
<dbReference type="KEGG" id="muo:115467061"/>
<dbReference type="SMART" id="SM00198">
    <property type="entry name" value="SCP"/>
    <property type="match status" value="1"/>
</dbReference>
<keyword evidence="2" id="KW-0732">Signal</keyword>
<proteinExistence type="inferred from homology"/>
<feature type="domain" description="SCP" evidence="3">
    <location>
        <begin position="36"/>
        <end position="180"/>
    </location>
</feature>
<comment type="similarity">
    <text evidence="1">Belongs to the CRISP family.</text>
</comment>
<evidence type="ECO:0000313" key="4">
    <source>
        <dbReference type="Proteomes" id="UP000515156"/>
    </source>
</evidence>
<feature type="signal peptide" evidence="2">
    <location>
        <begin position="1"/>
        <end position="20"/>
    </location>
</feature>
<feature type="chain" id="PRO_5028461912" evidence="2">
    <location>
        <begin position="21"/>
        <end position="243"/>
    </location>
</feature>
<dbReference type="PANTHER" id="PTHR10334">
    <property type="entry name" value="CYSTEINE-RICH SECRETORY PROTEIN-RELATED"/>
    <property type="match status" value="1"/>
</dbReference>
<dbReference type="AlphaFoldDB" id="A0A6P7XN92"/>
<dbReference type="InterPro" id="IPR014044">
    <property type="entry name" value="CAP_dom"/>
</dbReference>
<reference evidence="5" key="1">
    <citation type="submission" date="2025-08" db="UniProtKB">
        <authorList>
            <consortium name="RefSeq"/>
        </authorList>
    </citation>
    <scope>IDENTIFICATION</scope>
</reference>
<dbReference type="Proteomes" id="UP000515156">
    <property type="component" value="Chromosome 3"/>
</dbReference>
<dbReference type="SUPFAM" id="SSF55797">
    <property type="entry name" value="PR-1-like"/>
    <property type="match status" value="1"/>
</dbReference>
<evidence type="ECO:0000259" key="3">
    <source>
        <dbReference type="SMART" id="SM00198"/>
    </source>
</evidence>
<dbReference type="RefSeq" id="XP_030054596.1">
    <property type="nucleotide sequence ID" value="XM_030198736.1"/>
</dbReference>
<dbReference type="InterPro" id="IPR035940">
    <property type="entry name" value="CAP_sf"/>
</dbReference>
<evidence type="ECO:0000256" key="1">
    <source>
        <dbReference type="ARBA" id="ARBA00009923"/>
    </source>
</evidence>
<gene>
    <name evidence="5" type="primary">LOC115467061</name>
</gene>
<keyword evidence="4" id="KW-1185">Reference proteome</keyword>
<dbReference type="Pfam" id="PF00188">
    <property type="entry name" value="CAP"/>
    <property type="match status" value="1"/>
</dbReference>
<dbReference type="Gene3D" id="3.40.33.10">
    <property type="entry name" value="CAP"/>
    <property type="match status" value="1"/>
</dbReference>
<evidence type="ECO:0000313" key="5">
    <source>
        <dbReference type="RefSeq" id="XP_030054596.1"/>
    </source>
</evidence>
<organism evidence="4 5">
    <name type="scientific">Microcaecilia unicolor</name>
    <dbReference type="NCBI Taxonomy" id="1415580"/>
    <lineage>
        <taxon>Eukaryota</taxon>
        <taxon>Metazoa</taxon>
        <taxon>Chordata</taxon>
        <taxon>Craniata</taxon>
        <taxon>Vertebrata</taxon>
        <taxon>Euteleostomi</taxon>
        <taxon>Amphibia</taxon>
        <taxon>Gymnophiona</taxon>
        <taxon>Siphonopidae</taxon>
        <taxon>Microcaecilia</taxon>
    </lineage>
</organism>
<evidence type="ECO:0000256" key="2">
    <source>
        <dbReference type="SAM" id="SignalP"/>
    </source>
</evidence>
<dbReference type="InParanoid" id="A0A6P7XN92"/>
<dbReference type="GeneID" id="115467061"/>
<dbReference type="InterPro" id="IPR013871">
    <property type="entry name" value="Cysteine_rich_secretory"/>
</dbReference>
<sequence length="243" mass="27357">MAMLTLVLPLAVLLLPPSFGVYTEVPFESVSTDIPEVQQSIIDITNDFRRNVDPPAKNMQRMEWNEAIADQLKEWVQTCTFNHSTSSERIFNGSACGENLVMSPYPVSWETIQTIVYNESHFFDYGVGPVPANETVTHYTQLVWYSSFLMAAAVAYCPNSTTIYKYLYATRNWPRGNLSNKINKPYLSGTQCGDCTQYCNNGLCTNPCWHIDRAQGCEGYVSMCNSYNVVQANCPETCKCPPN</sequence>
<dbReference type="InterPro" id="IPR001283">
    <property type="entry name" value="CRISP-related"/>
</dbReference>
<dbReference type="Pfam" id="PF08562">
    <property type="entry name" value="Crisp"/>
    <property type="match status" value="1"/>
</dbReference>
<dbReference type="FunFam" id="3.40.33.10:FF:000005">
    <property type="entry name" value="Cysteine-rich secretory protein 2"/>
    <property type="match status" value="1"/>
</dbReference>
<dbReference type="SUPFAM" id="SSF57546">
    <property type="entry name" value="Crisp domain-like"/>
    <property type="match status" value="1"/>
</dbReference>
<dbReference type="OrthoDB" id="737510at2759"/>